<dbReference type="PROSITE" id="PS51301">
    <property type="entry name" value="KILA_N"/>
    <property type="match status" value="1"/>
</dbReference>
<reference evidence="2 3" key="1">
    <citation type="submission" date="2020-01" db="EMBL/GenBank/DDBJ databases">
        <title>Sphingomonas sp. C33 whole genome sequece.</title>
        <authorList>
            <person name="Park C."/>
        </authorList>
    </citation>
    <scope>NUCLEOTIDE SEQUENCE [LARGE SCALE GENOMIC DNA]</scope>
    <source>
        <strain evidence="2 3">C33</strain>
    </source>
</reference>
<organism evidence="2 3">
    <name type="scientific">Sphingomonas changnyeongensis</name>
    <dbReference type="NCBI Taxonomy" id="2698679"/>
    <lineage>
        <taxon>Bacteria</taxon>
        <taxon>Pseudomonadati</taxon>
        <taxon>Pseudomonadota</taxon>
        <taxon>Alphaproteobacteria</taxon>
        <taxon>Sphingomonadales</taxon>
        <taxon>Sphingomonadaceae</taxon>
        <taxon>Sphingomonas</taxon>
    </lineage>
</organism>
<dbReference type="KEGG" id="schy:GVO57_13515"/>
<dbReference type="InterPro" id="IPR017880">
    <property type="entry name" value="KilA_N"/>
</dbReference>
<dbReference type="Pfam" id="PF26567">
    <property type="entry name" value="BstA_C"/>
    <property type="match status" value="1"/>
</dbReference>
<evidence type="ECO:0000313" key="3">
    <source>
        <dbReference type="Proteomes" id="UP000464468"/>
    </source>
</evidence>
<dbReference type="AlphaFoldDB" id="A0A7Z2NY92"/>
<dbReference type="Gene3D" id="3.10.260.10">
    <property type="entry name" value="Transcription regulator HTH, APSES-type DNA-binding domain"/>
    <property type="match status" value="1"/>
</dbReference>
<dbReference type="InterPro" id="IPR018004">
    <property type="entry name" value="KilA/APSES_HTH"/>
</dbReference>
<dbReference type="GO" id="GO:0003677">
    <property type="term" value="F:DNA binding"/>
    <property type="evidence" value="ECO:0007669"/>
    <property type="project" value="InterPro"/>
</dbReference>
<dbReference type="Proteomes" id="UP000464468">
    <property type="component" value="Chromosome"/>
</dbReference>
<proteinExistence type="predicted"/>
<dbReference type="RefSeq" id="WP_160593665.1">
    <property type="nucleotide sequence ID" value="NZ_CP047895.1"/>
</dbReference>
<evidence type="ECO:0000259" key="1">
    <source>
        <dbReference type="PROSITE" id="PS51301"/>
    </source>
</evidence>
<dbReference type="Pfam" id="PF04383">
    <property type="entry name" value="KilA-N"/>
    <property type="match status" value="1"/>
</dbReference>
<dbReference type="SUPFAM" id="SSF54616">
    <property type="entry name" value="DNA-binding domain of Mlu1-box binding protein MBP1"/>
    <property type="match status" value="1"/>
</dbReference>
<sequence>MAEFQIALPLVTYEIAREVVHQRVRDGYVNATAMCKAAGREWSSYRRSADAFIAALEGSLQIRRDLLIQTITTGANELRGTWVHPQVAINLAQWLSPEFAVKVTQWVFDWMSGQIPGGNLPYHLRRYMANLTNVPNGHFSMLNEMTIALIAPLEQMGYVMPDTMVPDISEGRMFSKWLRENGHDPDSMPSYQHRYEDGRIVNARAYPIRVLPDFRRHFVEEWMHKRAIDYFGSRDTNAIPHLQNLLALPNYNDIVGFIEDRTNG</sequence>
<dbReference type="InterPro" id="IPR036887">
    <property type="entry name" value="HTH_APSES_sf"/>
</dbReference>
<feature type="domain" description="KilA-N" evidence="1">
    <location>
        <begin position="7"/>
        <end position="110"/>
    </location>
</feature>
<name>A0A7Z2NY92_9SPHN</name>
<dbReference type="InterPro" id="IPR058744">
    <property type="entry name" value="BstA-like_C"/>
</dbReference>
<gene>
    <name evidence="2" type="ORF">GVO57_13515</name>
</gene>
<accession>A0A7Z2NY92</accession>
<protein>
    <submittedName>
        <fullName evidence="2">KilA-N domain-containing protein</fullName>
    </submittedName>
</protein>
<keyword evidence="3" id="KW-1185">Reference proteome</keyword>
<dbReference type="SMART" id="SM01252">
    <property type="entry name" value="KilA-N"/>
    <property type="match status" value="1"/>
</dbReference>
<evidence type="ECO:0000313" key="2">
    <source>
        <dbReference type="EMBL" id="QHL91629.1"/>
    </source>
</evidence>
<dbReference type="EMBL" id="CP047895">
    <property type="protein sequence ID" value="QHL91629.1"/>
    <property type="molecule type" value="Genomic_DNA"/>
</dbReference>